<evidence type="ECO:0000313" key="3">
    <source>
        <dbReference type="Proteomes" id="UP001231189"/>
    </source>
</evidence>
<reference evidence="2" key="1">
    <citation type="submission" date="2023-07" db="EMBL/GenBank/DDBJ databases">
        <title>A chromosome-level genome assembly of Lolium multiflorum.</title>
        <authorList>
            <person name="Chen Y."/>
            <person name="Copetti D."/>
            <person name="Kolliker R."/>
            <person name="Studer B."/>
        </authorList>
    </citation>
    <scope>NUCLEOTIDE SEQUENCE</scope>
    <source>
        <strain evidence="2">02402/16</strain>
        <tissue evidence="2">Leaf</tissue>
    </source>
</reference>
<evidence type="ECO:0000259" key="1">
    <source>
        <dbReference type="Pfam" id="PF04195"/>
    </source>
</evidence>
<protein>
    <recommendedName>
        <fullName evidence="1">Transposase (putative) gypsy type domain-containing protein</fullName>
    </recommendedName>
</protein>
<feature type="domain" description="Transposase (putative) gypsy type" evidence="1">
    <location>
        <begin position="151"/>
        <end position="218"/>
    </location>
</feature>
<dbReference type="PANTHER" id="PTHR33026">
    <property type="entry name" value="OS06G0360600 PROTEIN"/>
    <property type="match status" value="1"/>
</dbReference>
<dbReference type="AlphaFoldDB" id="A0AAD8SSW8"/>
<gene>
    <name evidence="2" type="ORF">QYE76_051493</name>
</gene>
<dbReference type="EMBL" id="JAUUTY010000003">
    <property type="protein sequence ID" value="KAK1663334.1"/>
    <property type="molecule type" value="Genomic_DNA"/>
</dbReference>
<dbReference type="PANTHER" id="PTHR33026:SF7">
    <property type="entry name" value="OS03G0100275 PROTEIN"/>
    <property type="match status" value="1"/>
</dbReference>
<dbReference type="Pfam" id="PF04195">
    <property type="entry name" value="Transposase_28"/>
    <property type="match status" value="1"/>
</dbReference>
<proteinExistence type="predicted"/>
<name>A0AAD8SSW8_LOLMU</name>
<organism evidence="2 3">
    <name type="scientific">Lolium multiflorum</name>
    <name type="common">Italian ryegrass</name>
    <name type="synonym">Lolium perenne subsp. multiflorum</name>
    <dbReference type="NCBI Taxonomy" id="4521"/>
    <lineage>
        <taxon>Eukaryota</taxon>
        <taxon>Viridiplantae</taxon>
        <taxon>Streptophyta</taxon>
        <taxon>Embryophyta</taxon>
        <taxon>Tracheophyta</taxon>
        <taxon>Spermatophyta</taxon>
        <taxon>Magnoliopsida</taxon>
        <taxon>Liliopsida</taxon>
        <taxon>Poales</taxon>
        <taxon>Poaceae</taxon>
        <taxon>BOP clade</taxon>
        <taxon>Pooideae</taxon>
        <taxon>Poodae</taxon>
        <taxon>Poeae</taxon>
        <taxon>Poeae Chloroplast Group 2 (Poeae type)</taxon>
        <taxon>Loliodinae</taxon>
        <taxon>Loliinae</taxon>
        <taxon>Lolium</taxon>
    </lineage>
</organism>
<keyword evidence="3" id="KW-1185">Reference proteome</keyword>
<sequence>MENYSLLMGAAVMKMAVEMAAVSMEKPSGALPRSGVRNGDSVPGSWLRDGGGSEGFPAARQILIPTNYSPEIFNRRHSKALLDLSCSRLIGKSLPLSIRGHAGALLAKSRSFLLAGVTGNRHAIAGGPDCSGNLEFQKDSSTPKPEPDEHVFTKAWVERGLSLPPSEIFLSVLNTYGLQPHNICPNSYLLLSNFVTLYKGHLGIRPDVRVWQFFFRVKKETKDKAMVNCGSMTFMLRPQRMFPALSTTSPSGTGTPDGST</sequence>
<dbReference type="InterPro" id="IPR007321">
    <property type="entry name" value="Transposase_28"/>
</dbReference>
<accession>A0AAD8SSW8</accession>
<dbReference type="Proteomes" id="UP001231189">
    <property type="component" value="Unassembled WGS sequence"/>
</dbReference>
<comment type="caution">
    <text evidence="2">The sequence shown here is derived from an EMBL/GenBank/DDBJ whole genome shotgun (WGS) entry which is preliminary data.</text>
</comment>
<evidence type="ECO:0000313" key="2">
    <source>
        <dbReference type="EMBL" id="KAK1663334.1"/>
    </source>
</evidence>